<accession>A5DZQ5</accession>
<reference evidence="14 15" key="1">
    <citation type="journal article" date="2009" name="Nature">
        <title>Evolution of pathogenicity and sexual reproduction in eight Candida genomes.</title>
        <authorList>
            <person name="Butler G."/>
            <person name="Rasmussen M.D."/>
            <person name="Lin M.F."/>
            <person name="Santos M.A."/>
            <person name="Sakthikumar S."/>
            <person name="Munro C.A."/>
            <person name="Rheinbay E."/>
            <person name="Grabherr M."/>
            <person name="Forche A."/>
            <person name="Reedy J.L."/>
            <person name="Agrafioti I."/>
            <person name="Arnaud M.B."/>
            <person name="Bates S."/>
            <person name="Brown A.J."/>
            <person name="Brunke S."/>
            <person name="Costanzo M.C."/>
            <person name="Fitzpatrick D.A."/>
            <person name="de Groot P.W."/>
            <person name="Harris D."/>
            <person name="Hoyer L.L."/>
            <person name="Hube B."/>
            <person name="Klis F.M."/>
            <person name="Kodira C."/>
            <person name="Lennard N."/>
            <person name="Logue M.E."/>
            <person name="Martin R."/>
            <person name="Neiman A.M."/>
            <person name="Nikolaou E."/>
            <person name="Quail M.A."/>
            <person name="Quinn J."/>
            <person name="Santos M.C."/>
            <person name="Schmitzberger F.F."/>
            <person name="Sherlock G."/>
            <person name="Shah P."/>
            <person name="Silverstein K.A."/>
            <person name="Skrzypek M.S."/>
            <person name="Soll D."/>
            <person name="Staggs R."/>
            <person name="Stansfield I."/>
            <person name="Stumpf M.P."/>
            <person name="Sudbery P.E."/>
            <person name="Srikantha T."/>
            <person name="Zeng Q."/>
            <person name="Berman J."/>
            <person name="Berriman M."/>
            <person name="Heitman J."/>
            <person name="Gow N.A."/>
            <person name="Lorenz M.C."/>
            <person name="Birren B.W."/>
            <person name="Kellis M."/>
            <person name="Cuomo C.A."/>
        </authorList>
    </citation>
    <scope>NUCLEOTIDE SEQUENCE [LARGE SCALE GENOMIC DNA]</scope>
    <source>
        <strain evidence="15">ATCC 11503 / BCRC 21390 / CBS 2605 / JCM 1781 / NBRC 1676 / NRRL YB-4239</strain>
    </source>
</reference>
<comment type="catalytic activity">
    <reaction evidence="8">
        <text>Couples ATP hydrolysis with the unwinding of duplex DNA by translocating in the 3'-5' direction.</text>
        <dbReference type="EC" id="5.6.2.4"/>
    </reaction>
</comment>
<proteinExistence type="inferred from homology"/>
<dbReference type="PROSITE" id="PS51198">
    <property type="entry name" value="UVRD_HELICASE_ATP_BIND"/>
    <property type="match status" value="1"/>
</dbReference>
<dbReference type="Pfam" id="PF13361">
    <property type="entry name" value="UvrD_C"/>
    <property type="match status" value="1"/>
</dbReference>
<evidence type="ECO:0000259" key="13">
    <source>
        <dbReference type="PROSITE" id="PS51217"/>
    </source>
</evidence>
<evidence type="ECO:0000256" key="6">
    <source>
        <dbReference type="ARBA" id="ARBA00023125"/>
    </source>
</evidence>
<dbReference type="VEuPathDB" id="FungiDB:LELG_02842"/>
<organism evidence="14 15">
    <name type="scientific">Lodderomyces elongisporus (strain ATCC 11503 / CBS 2605 / JCM 1781 / NBRC 1676 / NRRL YB-4239)</name>
    <name type="common">Yeast</name>
    <name type="synonym">Saccharomyces elongisporus</name>
    <dbReference type="NCBI Taxonomy" id="379508"/>
    <lineage>
        <taxon>Eukaryota</taxon>
        <taxon>Fungi</taxon>
        <taxon>Dikarya</taxon>
        <taxon>Ascomycota</taxon>
        <taxon>Saccharomycotina</taxon>
        <taxon>Pichiomycetes</taxon>
        <taxon>Debaryomycetaceae</taxon>
        <taxon>Candida/Lodderomyces clade</taxon>
        <taxon>Lodderomyces</taxon>
    </lineage>
</organism>
<keyword evidence="15" id="KW-1185">Reference proteome</keyword>
<evidence type="ECO:0000256" key="7">
    <source>
        <dbReference type="ARBA" id="ARBA00023235"/>
    </source>
</evidence>
<evidence type="ECO:0000256" key="3">
    <source>
        <dbReference type="ARBA" id="ARBA00022801"/>
    </source>
</evidence>
<evidence type="ECO:0000256" key="1">
    <source>
        <dbReference type="ARBA" id="ARBA00009922"/>
    </source>
</evidence>
<dbReference type="InterPro" id="IPR000212">
    <property type="entry name" value="DNA_helicase_UvrD/REP"/>
</dbReference>
<dbReference type="HOGENOM" id="CLU_004585_4_0_1"/>
<feature type="domain" description="UvrD-like helicase C-terminal" evidence="13">
    <location>
        <begin position="339"/>
        <end position="703"/>
    </location>
</feature>
<evidence type="ECO:0000256" key="4">
    <source>
        <dbReference type="ARBA" id="ARBA00022806"/>
    </source>
</evidence>
<keyword evidence="7" id="KW-0413">Isomerase</keyword>
<dbReference type="OMA" id="HCANILI"/>
<keyword evidence="3 11" id="KW-0378">Hydrolase</keyword>
<sequence length="939" mass="106996">MSEGSTDSTPEIEMFLRGLNANQRIAVTSPANGRLQIIAGPGTGKTKVLISRVAYLLLHERIKPEHIIVTTFTKKAANEMVDRLGKMLGNTGDGTGVVPGTSIELDKLLIGTFHSICFRIIKKFGHKVGLGGFTIADERDKDILIKEMFEKNLSDTVISHLKLKLKEDAPFLMSNKPNEKYFGVDIPSFKRQIGKLKARGYLPETYLRLRDYNQTMGLLYRAYQNKLSDERKLDFDDCLLSCYKLVTRIPVLHHVRHVLVDEFQDTNEIQLQLMYEFAKGDPLNLQYQHNVTLVGDPDQSIYAFREAQSNNFHKMKEHYTTQDLSCSVVSLTENYRSTKDILDFSERVMTQQPDRILKNLNSQCPHSFKPVYLNLSSAAQEASWIAYQIDFLQQLPHNPIKYDEISILVRAAYQTRAIEAELVRKRIPYIMVRGKAFWERKEVTAIMDYLRVCGEPNDRIAILQTLNYPKRGFGAVTLEAIDRAITTAITSSNATSINTSTTTTTVVDDLNNVNNTITVKDANNTFINKRTKKSARDVLRGLLESNNQYGVKLPLKAKESLKGYIKMIDQAQVMLDNLEKEEQIDPLKVARLFDQIYTDSGLKKEYESEEKEEVRLNVEEVKTQFCEFTPQSDLFMEEVTLDEIEESNNGKTDLINSTNDDLGENFIRKFVESVGLYEDDKTGDEKKKKKVGVAISTIHGSKGLEWPVVFVPGLSEGLLPAGFALTTDDPNSLNEERRCFYVASTRAKTLLFISSYIEKEYSGSSWRKPIDTVSRFLKAIDERGSFVKSLQFLAKDGNLEALYTLLGKELVIQSQFDKEAMFSAYKLNWLKQHETSMANFEIKFASEWSKGSLQNQKYRQKFDEYGDDYTDGADLYKSNARLLPHNQERKSTLSKSINHLSSVIILNLLGTKRSKAPTYIPDRKPLKKKFKSLHTPKLK</sequence>
<evidence type="ECO:0000256" key="8">
    <source>
        <dbReference type="ARBA" id="ARBA00034617"/>
    </source>
</evidence>
<dbReference type="InterPro" id="IPR014017">
    <property type="entry name" value="DNA_helicase_UvrD-like_C"/>
</dbReference>
<keyword evidence="6" id="KW-0238">DNA-binding</keyword>
<dbReference type="Gene3D" id="3.40.50.300">
    <property type="entry name" value="P-loop containing nucleotide triphosphate hydrolases"/>
    <property type="match status" value="3"/>
</dbReference>
<evidence type="ECO:0000256" key="10">
    <source>
        <dbReference type="ARBA" id="ARBA00048988"/>
    </source>
</evidence>
<dbReference type="SUPFAM" id="SSF52540">
    <property type="entry name" value="P-loop containing nucleoside triphosphate hydrolases"/>
    <property type="match status" value="1"/>
</dbReference>
<dbReference type="GO" id="GO:0003677">
    <property type="term" value="F:DNA binding"/>
    <property type="evidence" value="ECO:0007669"/>
    <property type="project" value="UniProtKB-KW"/>
</dbReference>
<evidence type="ECO:0000313" key="15">
    <source>
        <dbReference type="Proteomes" id="UP000001996"/>
    </source>
</evidence>
<dbReference type="GO" id="GO:0000725">
    <property type="term" value="P:recombinational repair"/>
    <property type="evidence" value="ECO:0007669"/>
    <property type="project" value="TreeGrafter"/>
</dbReference>
<keyword evidence="5 11" id="KW-0067">ATP-binding</keyword>
<dbReference type="Pfam" id="PF00580">
    <property type="entry name" value="UvrD-helicase"/>
    <property type="match status" value="1"/>
</dbReference>
<comment type="similarity">
    <text evidence="1">Belongs to the helicase family. UvrD subfamily.</text>
</comment>
<name>A5DZQ5_LODEL</name>
<feature type="domain" description="UvrD-like helicase ATP-binding" evidence="12">
    <location>
        <begin position="18"/>
        <end position="338"/>
    </location>
</feature>
<dbReference type="EC" id="5.6.2.4" evidence="9"/>
<evidence type="ECO:0000256" key="2">
    <source>
        <dbReference type="ARBA" id="ARBA00022741"/>
    </source>
</evidence>
<evidence type="ECO:0000313" key="14">
    <source>
        <dbReference type="EMBL" id="EDK44663.1"/>
    </source>
</evidence>
<evidence type="ECO:0000256" key="11">
    <source>
        <dbReference type="PROSITE-ProRule" id="PRU00560"/>
    </source>
</evidence>
<keyword evidence="2 11" id="KW-0547">Nucleotide-binding</keyword>
<dbReference type="GO" id="GO:0005524">
    <property type="term" value="F:ATP binding"/>
    <property type="evidence" value="ECO:0007669"/>
    <property type="project" value="UniProtKB-UniRule"/>
</dbReference>
<dbReference type="InterPro" id="IPR014016">
    <property type="entry name" value="UvrD-like_ATP-bd"/>
</dbReference>
<dbReference type="KEGG" id="lel:PVL30_003683"/>
<dbReference type="InterPro" id="IPR027417">
    <property type="entry name" value="P-loop_NTPase"/>
</dbReference>
<dbReference type="GO" id="GO:0005634">
    <property type="term" value="C:nucleus"/>
    <property type="evidence" value="ECO:0007669"/>
    <property type="project" value="TreeGrafter"/>
</dbReference>
<dbReference type="InParanoid" id="A5DZQ5"/>
<dbReference type="Proteomes" id="UP000001996">
    <property type="component" value="Unassembled WGS sequence"/>
</dbReference>
<dbReference type="STRING" id="379508.A5DZQ5"/>
<dbReference type="GO" id="GO:0016787">
    <property type="term" value="F:hydrolase activity"/>
    <property type="evidence" value="ECO:0007669"/>
    <property type="project" value="UniProtKB-UniRule"/>
</dbReference>
<dbReference type="GO" id="GO:0043138">
    <property type="term" value="F:3'-5' DNA helicase activity"/>
    <property type="evidence" value="ECO:0007669"/>
    <property type="project" value="UniProtKB-EC"/>
</dbReference>
<dbReference type="CDD" id="cd17932">
    <property type="entry name" value="DEXQc_UvrD"/>
    <property type="match status" value="1"/>
</dbReference>
<dbReference type="FunCoup" id="A5DZQ5">
    <property type="interactions" value="222"/>
</dbReference>
<dbReference type="PANTHER" id="PTHR11070:SF2">
    <property type="entry name" value="ATP-DEPENDENT DNA HELICASE SRS2"/>
    <property type="match status" value="1"/>
</dbReference>
<dbReference type="EMBL" id="CH981526">
    <property type="protein sequence ID" value="EDK44663.1"/>
    <property type="molecule type" value="Genomic_DNA"/>
</dbReference>
<protein>
    <recommendedName>
        <fullName evidence="9">DNA 3'-5' helicase</fullName>
        <ecNumber evidence="9">5.6.2.4</ecNumber>
    </recommendedName>
</protein>
<keyword evidence="4 11" id="KW-0347">Helicase</keyword>
<dbReference type="InterPro" id="IPR013986">
    <property type="entry name" value="DExx_box_DNA_helicase_dom_sf"/>
</dbReference>
<evidence type="ECO:0000256" key="5">
    <source>
        <dbReference type="ARBA" id="ARBA00022840"/>
    </source>
</evidence>
<feature type="binding site" evidence="11">
    <location>
        <begin position="39"/>
        <end position="46"/>
    </location>
    <ligand>
        <name>ATP</name>
        <dbReference type="ChEBI" id="CHEBI:30616"/>
    </ligand>
</feature>
<dbReference type="Gene3D" id="1.10.486.10">
    <property type="entry name" value="PCRA, domain 4"/>
    <property type="match status" value="1"/>
</dbReference>
<dbReference type="eggNOG" id="KOG2108">
    <property type="taxonomic scope" value="Eukaryota"/>
</dbReference>
<dbReference type="AlphaFoldDB" id="A5DZQ5"/>
<dbReference type="GeneID" id="5233509"/>
<dbReference type="OrthoDB" id="1470711at2759"/>
<evidence type="ECO:0000256" key="9">
    <source>
        <dbReference type="ARBA" id="ARBA00034808"/>
    </source>
</evidence>
<evidence type="ECO:0000259" key="12">
    <source>
        <dbReference type="PROSITE" id="PS51198"/>
    </source>
</evidence>
<dbReference type="PROSITE" id="PS51217">
    <property type="entry name" value="UVRD_HELICASE_CTER"/>
    <property type="match status" value="1"/>
</dbReference>
<dbReference type="Gene3D" id="1.10.10.160">
    <property type="match status" value="1"/>
</dbReference>
<dbReference type="PANTHER" id="PTHR11070">
    <property type="entry name" value="UVRD / RECB / PCRA DNA HELICASE FAMILY MEMBER"/>
    <property type="match status" value="1"/>
</dbReference>
<comment type="catalytic activity">
    <reaction evidence="10">
        <text>ATP + H2O = ADP + phosphate + H(+)</text>
        <dbReference type="Rhea" id="RHEA:13065"/>
        <dbReference type="ChEBI" id="CHEBI:15377"/>
        <dbReference type="ChEBI" id="CHEBI:15378"/>
        <dbReference type="ChEBI" id="CHEBI:30616"/>
        <dbReference type="ChEBI" id="CHEBI:43474"/>
        <dbReference type="ChEBI" id="CHEBI:456216"/>
        <dbReference type="EC" id="5.6.2.4"/>
    </reaction>
</comment>
<gene>
    <name evidence="14" type="ORF">LELG_02842</name>
</gene>